<organism evidence="2 3">
    <name type="scientific">Luteococcus japonicus LSP_Lj1</name>
    <dbReference type="NCBI Taxonomy" id="1255658"/>
    <lineage>
        <taxon>Bacteria</taxon>
        <taxon>Bacillati</taxon>
        <taxon>Actinomycetota</taxon>
        <taxon>Actinomycetes</taxon>
        <taxon>Propionibacteriales</taxon>
        <taxon>Propionibacteriaceae</taxon>
        <taxon>Luteococcus</taxon>
    </lineage>
</organism>
<dbReference type="RefSeq" id="WP_094764382.1">
    <property type="nucleotide sequence ID" value="NZ_FUKQ01000025.1"/>
</dbReference>
<reference evidence="2 3" key="1">
    <citation type="submission" date="2017-02" db="EMBL/GenBank/DDBJ databases">
        <authorList>
            <person name="Peterson S.W."/>
        </authorList>
    </citation>
    <scope>NUCLEOTIDE SEQUENCE [LARGE SCALE GENOMIC DNA]</scope>
    <source>
        <strain evidence="2 3">LSP_Lj1</strain>
    </source>
</reference>
<dbReference type="STRING" id="1255658.FM114_06575"/>
<dbReference type="PROSITE" id="PS51257">
    <property type="entry name" value="PROKAR_LIPOPROTEIN"/>
    <property type="match status" value="1"/>
</dbReference>
<sequence length="137" mass="14559">MRRLVAGLVGILLLAGCASGQPAAVTSTGAARPSPTPPAGGVTLRELLFNHGPRDFWLPAQTAVTSRIDQPNVVTLTADPSQRRLLSGWLAGRLPTGWQVDANANDSMLFHNPDWQGAFTCSDDVCALTLRQQPMPS</sequence>
<feature type="signal peptide" evidence="1">
    <location>
        <begin position="1"/>
        <end position="23"/>
    </location>
</feature>
<keyword evidence="1" id="KW-0732">Signal</keyword>
<proteinExistence type="predicted"/>
<dbReference type="AlphaFoldDB" id="A0A1R4JBB2"/>
<gene>
    <name evidence="2" type="ORF">FM114_06575</name>
</gene>
<evidence type="ECO:0000256" key="1">
    <source>
        <dbReference type="SAM" id="SignalP"/>
    </source>
</evidence>
<name>A0A1R4JBB2_9ACTN</name>
<evidence type="ECO:0000313" key="2">
    <source>
        <dbReference type="EMBL" id="SJN29326.1"/>
    </source>
</evidence>
<protein>
    <recommendedName>
        <fullName evidence="4">Lipoprotein</fullName>
    </recommendedName>
</protein>
<dbReference type="OrthoDB" id="3732426at2"/>
<dbReference type="EMBL" id="FUKQ01000025">
    <property type="protein sequence ID" value="SJN29326.1"/>
    <property type="molecule type" value="Genomic_DNA"/>
</dbReference>
<keyword evidence="3" id="KW-1185">Reference proteome</keyword>
<evidence type="ECO:0000313" key="3">
    <source>
        <dbReference type="Proteomes" id="UP000188342"/>
    </source>
</evidence>
<accession>A0A1R4JBB2</accession>
<dbReference type="Proteomes" id="UP000188342">
    <property type="component" value="Unassembled WGS sequence"/>
</dbReference>
<feature type="chain" id="PRO_5012368003" description="Lipoprotein" evidence="1">
    <location>
        <begin position="24"/>
        <end position="137"/>
    </location>
</feature>
<evidence type="ECO:0008006" key="4">
    <source>
        <dbReference type="Google" id="ProtNLM"/>
    </source>
</evidence>